<dbReference type="RefSeq" id="WP_057181247.1">
    <property type="nucleotide sequence ID" value="NZ_BDQM01000004.1"/>
</dbReference>
<proteinExistence type="predicted"/>
<feature type="chain" id="PRO_5046848701" evidence="2">
    <location>
        <begin position="25"/>
        <end position="589"/>
    </location>
</feature>
<protein>
    <submittedName>
        <fullName evidence="3">Uncharacterized protein</fullName>
    </submittedName>
</protein>
<comment type="caution">
    <text evidence="3">The sequence shown here is derived from an EMBL/GenBank/DDBJ whole genome shotgun (WGS) entry which is preliminary data.</text>
</comment>
<keyword evidence="4" id="KW-1185">Reference proteome</keyword>
<feature type="signal peptide" evidence="2">
    <location>
        <begin position="1"/>
        <end position="24"/>
    </location>
</feature>
<dbReference type="InterPro" id="IPR021241">
    <property type="entry name" value="CsiV"/>
</dbReference>
<dbReference type="Proteomes" id="UP000197068">
    <property type="component" value="Unassembled WGS sequence"/>
</dbReference>
<evidence type="ECO:0000256" key="2">
    <source>
        <dbReference type="SAM" id="SignalP"/>
    </source>
</evidence>
<dbReference type="Pfam" id="PF10972">
    <property type="entry name" value="CsiV"/>
    <property type="match status" value="1"/>
</dbReference>
<evidence type="ECO:0000313" key="3">
    <source>
        <dbReference type="EMBL" id="GAW95129.1"/>
    </source>
</evidence>
<feature type="region of interest" description="Disordered" evidence="1">
    <location>
        <begin position="122"/>
        <end position="146"/>
    </location>
</feature>
<feature type="compositionally biased region" description="Polar residues" evidence="1">
    <location>
        <begin position="131"/>
        <end position="146"/>
    </location>
</feature>
<name>A0ABQ0MRZ6_9GAMM</name>
<reference evidence="3 4" key="1">
    <citation type="submission" date="2017-06" db="EMBL/GenBank/DDBJ databases">
        <title>Whole Genome Sequences of Colwellia marinimaniae MTCD1.</title>
        <authorList>
            <person name="Kusumoto H."/>
            <person name="Inoue M."/>
            <person name="Tanikawa K."/>
            <person name="Maeji H."/>
            <person name="Cameron J.H."/>
            <person name="Bartlett D.H."/>
        </authorList>
    </citation>
    <scope>NUCLEOTIDE SEQUENCE [LARGE SCALE GENOMIC DNA]</scope>
    <source>
        <strain evidence="3 4">MTCD1</strain>
    </source>
</reference>
<sequence length="589" mass="65761">MKYHFLLTSALTSLCLLSSNTALAANSTKVPAEKPARWFEIEVILFKHLAKNSDNKEQFTARDLSAKKRVAFDLLTPYLQPNIASLKQLLPNCEQPQSKLPYNITLTPYHLWPTVADKQVSNEKITDEQSVDTASEQNNTQANKENNAAVFSSANMSVIVLADASHDSAAVGLAAETAANLAERSEQGQYVHMELPVYTQYPSSSQAAFCVIPADFFQQHLSAEQLAHFSIDGFEVEKLATTINGIEQWRDDENGAIIWASDKPYLISQDSLRLKSIANRIKRSRDYKPLLHLGWRQIGANRRQAQAMQLFAGEHLELGYQQALTQQQGEQNTLQLQAILAQRQQALINSQMLMVESDSESMLVRANATTALNKTLINADTNPNIESNLDASGSTLIKLASLDELSITEQLRQQAKQQQLDSIYQQFAALDSALLNASLLNKAEASDTSVNGAKATDTEEVIKTIVAQLSADINQQQRRQLTAKDEQEKPVATPPLQPWYLDGLFKVHLEHYLYINSEFNMVETSNQPSMIAGNTDKNAKDKIISFKQSRRVITGEIHYFDHPYIGMIVQIRRFDPSKPAKQAVTQSKK</sequence>
<organism evidence="3 4">
    <name type="scientific">Colwellia marinimaniae</name>
    <dbReference type="NCBI Taxonomy" id="1513592"/>
    <lineage>
        <taxon>Bacteria</taxon>
        <taxon>Pseudomonadati</taxon>
        <taxon>Pseudomonadota</taxon>
        <taxon>Gammaproteobacteria</taxon>
        <taxon>Alteromonadales</taxon>
        <taxon>Colwelliaceae</taxon>
        <taxon>Colwellia</taxon>
    </lineage>
</organism>
<accession>A0ABQ0MRZ6</accession>
<gene>
    <name evidence="3" type="ORF">MTCD1_00728</name>
</gene>
<evidence type="ECO:0000313" key="4">
    <source>
        <dbReference type="Proteomes" id="UP000197068"/>
    </source>
</evidence>
<keyword evidence="2" id="KW-0732">Signal</keyword>
<dbReference type="EMBL" id="BDQM01000004">
    <property type="protein sequence ID" value="GAW95129.1"/>
    <property type="molecule type" value="Genomic_DNA"/>
</dbReference>
<evidence type="ECO:0000256" key="1">
    <source>
        <dbReference type="SAM" id="MobiDB-lite"/>
    </source>
</evidence>